<keyword evidence="2" id="KW-0812">Transmembrane</keyword>
<dbReference type="Pfam" id="PF12245">
    <property type="entry name" value="Big_3_2"/>
    <property type="match status" value="3"/>
</dbReference>
<feature type="domain" description="Ig-like" evidence="3">
    <location>
        <begin position="1170"/>
        <end position="1199"/>
    </location>
</feature>
<evidence type="ECO:0008006" key="7">
    <source>
        <dbReference type="Google" id="ProtNLM"/>
    </source>
</evidence>
<keyword evidence="6" id="KW-1185">Reference proteome</keyword>
<dbReference type="Proteomes" id="UP000001401">
    <property type="component" value="Chromosome"/>
</dbReference>
<dbReference type="RefSeq" id="WP_013490138.1">
    <property type="nucleotide sequence ID" value="NC_014829.1"/>
</dbReference>
<accession>E6TRH7</accession>
<dbReference type="Gene3D" id="2.60.40.10">
    <property type="entry name" value="Immunoglobulins"/>
    <property type="match status" value="8"/>
</dbReference>
<feature type="compositionally biased region" description="Low complexity" evidence="1">
    <location>
        <begin position="189"/>
        <end position="204"/>
    </location>
</feature>
<feature type="domain" description="Ig-like" evidence="3">
    <location>
        <begin position="1073"/>
        <end position="1100"/>
    </location>
</feature>
<dbReference type="SUPFAM" id="SSF49299">
    <property type="entry name" value="PKD domain"/>
    <property type="match status" value="1"/>
</dbReference>
<feature type="domain" description="Bacterial Ig-like" evidence="4">
    <location>
        <begin position="907"/>
        <end position="1000"/>
    </location>
</feature>
<feature type="domain" description="Bacterial Ig-like" evidence="4">
    <location>
        <begin position="1303"/>
        <end position="1387"/>
    </location>
</feature>
<dbReference type="STRING" id="649639.Bcell_3566"/>
<name>E6TRH7_EVAC2</name>
<feature type="domain" description="Ig-like" evidence="3">
    <location>
        <begin position="566"/>
        <end position="594"/>
    </location>
</feature>
<dbReference type="InterPro" id="IPR044016">
    <property type="entry name" value="Big_13"/>
</dbReference>
<feature type="region of interest" description="Disordered" evidence="1">
    <location>
        <begin position="121"/>
        <end position="236"/>
    </location>
</feature>
<evidence type="ECO:0000259" key="4">
    <source>
        <dbReference type="Pfam" id="PF19077"/>
    </source>
</evidence>
<organism evidence="5 6">
    <name type="scientific">Evansella cellulosilytica (strain ATCC 21833 / DSM 2522 / FERM P-1141 / JCM 9156 / N-4)</name>
    <name type="common">Bacillus cellulosilyticus</name>
    <dbReference type="NCBI Taxonomy" id="649639"/>
    <lineage>
        <taxon>Bacteria</taxon>
        <taxon>Bacillati</taxon>
        <taxon>Bacillota</taxon>
        <taxon>Bacilli</taxon>
        <taxon>Bacillales</taxon>
        <taxon>Bacillaceae</taxon>
        <taxon>Evansella</taxon>
    </lineage>
</organism>
<evidence type="ECO:0000259" key="3">
    <source>
        <dbReference type="Pfam" id="PF12245"/>
    </source>
</evidence>
<evidence type="ECO:0000313" key="6">
    <source>
        <dbReference type="Proteomes" id="UP000001401"/>
    </source>
</evidence>
<keyword evidence="2" id="KW-1133">Transmembrane helix</keyword>
<dbReference type="InterPro" id="IPR013783">
    <property type="entry name" value="Ig-like_fold"/>
</dbReference>
<evidence type="ECO:0000256" key="1">
    <source>
        <dbReference type="SAM" id="MobiDB-lite"/>
    </source>
</evidence>
<gene>
    <name evidence="5" type="ordered locus">Bcell_3566</name>
</gene>
<dbReference type="eggNOG" id="COG0841">
    <property type="taxonomic scope" value="Bacteria"/>
</dbReference>
<feature type="compositionally biased region" description="Acidic residues" evidence="1">
    <location>
        <begin position="138"/>
        <end position="188"/>
    </location>
</feature>
<dbReference type="Pfam" id="PF19077">
    <property type="entry name" value="Big_13"/>
    <property type="match status" value="2"/>
</dbReference>
<evidence type="ECO:0000313" key="5">
    <source>
        <dbReference type="EMBL" id="ADU31807.1"/>
    </source>
</evidence>
<protein>
    <recommendedName>
        <fullName evidence="7">Ig-like domain-containing protein</fullName>
    </recommendedName>
</protein>
<keyword evidence="2" id="KW-0472">Membrane</keyword>
<feature type="compositionally biased region" description="Acidic residues" evidence="1">
    <location>
        <begin position="205"/>
        <end position="235"/>
    </location>
</feature>
<proteinExistence type="predicted"/>
<dbReference type="HOGENOM" id="CLU_242488_0_0_9"/>
<evidence type="ECO:0000256" key="2">
    <source>
        <dbReference type="SAM" id="Phobius"/>
    </source>
</evidence>
<reference evidence="5 6" key="1">
    <citation type="submission" date="2010-12" db="EMBL/GenBank/DDBJ databases">
        <title>Complete sequence of Bacillus cellulosilyticus DSM 2522.</title>
        <authorList>
            <consortium name="US DOE Joint Genome Institute"/>
            <person name="Lucas S."/>
            <person name="Copeland A."/>
            <person name="Lapidus A."/>
            <person name="Cheng J.-F."/>
            <person name="Bruce D."/>
            <person name="Goodwin L."/>
            <person name="Pitluck S."/>
            <person name="Chertkov O."/>
            <person name="Detter J.C."/>
            <person name="Han C."/>
            <person name="Tapia R."/>
            <person name="Land M."/>
            <person name="Hauser L."/>
            <person name="Jeffries C."/>
            <person name="Kyrpides N."/>
            <person name="Ivanova N."/>
            <person name="Mikhailova N."/>
            <person name="Brumm P."/>
            <person name="Mead D."/>
            <person name="Woyke T."/>
        </authorList>
    </citation>
    <scope>NUCLEOTIDE SEQUENCE [LARGE SCALE GENOMIC DNA]</scope>
    <source>
        <strain evidence="6">ATCC 21833 / DSM 2522 / FERM P-1141 / JCM 9156 / N-4</strain>
    </source>
</reference>
<dbReference type="InterPro" id="IPR022038">
    <property type="entry name" value="Ig-like_bact"/>
</dbReference>
<dbReference type="InterPro" id="IPR035986">
    <property type="entry name" value="PKD_dom_sf"/>
</dbReference>
<dbReference type="OrthoDB" id="3193440at2"/>
<feature type="transmembrane region" description="Helical" evidence="2">
    <location>
        <begin position="1737"/>
        <end position="1758"/>
    </location>
</feature>
<sequence length="1773" mass="200491">MTAKVMNYYKKNKYVKWITAVLLILSAVFISSSVFSLDGTERHIVYNEDNWEMSSQFDKEWYFFDNELTFDINLSEDYIESFDELVLPFMLEAEYNGVPLDESKISIEPNYIEVEVPIVPEVPEEDDHPDNGDSKEPEDPENGEEQEQSEDPIDTEQPEQPDSDVGEENSDAHEDSDELESNNEEIAEGQEGNEQQEDQQNSDGNNEEQGEENEQEENQNEEDTNEEHEEQEEQYETIQQFTGVYSVEVTLPANEDGKLDLLLQFNEDNEWNIPAISRAFYFERDTTAPSVSVINPDNLNGTNFESYFNVELLVEDKNITSDGVDINVFKNDEYIGKYWSVVEGDSSLTFEAEFDSDGDYRIVINAQDKLGNRASEKTIQFSINKEGVKWDFTDSDGIIENGGFSKQERIRFSATNGRSIQKVEIEISKDGVIEEVIEREYRGINTSASIRIDFSEDGEYVLKTTIIERDWPFNPGDTFELEAFHLTVDTLTPEVIVDGVEAGAVYNELPHILVQISDENIQEVNPASIKLEKNSEEYLSTEDFQKEWLEDGSVQYEFSFSETDEHDGVYELYVDSTDKAGNKSHLEAIPFTIDTTNPVIEITGVESNEYYHIPTVTFSVEDFTLDEENTSIVAKVMDGDDWVDYNSNIPYSVIGETRLEGEYTFTEDGVYQFIVTSTDLATNTSIDVVSFVNDTIAPTLSIEGVENGQEYKEPFDENNKVIIRAQDTNLDVSNTEVKVTRTNMSGETSEVSIDQLEIVNDTEAKNEYTFTRDGIYEINVHSTDKAGNESVHDTVRFTVDTQSPTINVSGVESGAHYNKDQDVAITVEDMTLDLENTDIIVLKDGEQYSNRFKEEKKSDRKVEYTHTFTEEGTYEVKVISIDRVGNEKTEENVKFVIDKTVPTISISGIDNKGFVQKGDVTIEVTERYFDTNNVEIKVEKDGRTFTDDRFEEWNNTGRVSRLTLPFDDRFEDGEYKIIVNATDKAGNKAKEETLRFTLDNTKPTISISDVERYSNKNQKVTVEVVEQNYENNNVTVEVTERNPVTKEVKNNYTMVWENTDPRSKKQYEFKEEFEYTVRVTATDAAGNKAEAKEVTFTIDKVKPQLQISNVENNMHYQSRTVNFRVTDTTIDLSKTNLRVTRNGNPYNDIGNFTMQSNSKTTATLSHHFKQEGNYVLRLESTDKAGNTATHETIAFVIDSTKPVVKIDGVDHNSFNAENKTVTISVDELNYATNNVELQVTKDGQPYQIGQWRNSGKVSRLSHTFADDGLYTIAITATDKAGNGPVTQNVTFTIDKTNPQIEITGVDNEAYYNTDRAVQVRITDRNLDINRVTVTRNGANYQVGGFTVNGNVASLNHNFSQEGTYVLQVEATDKAGNITTEEVTFTIDKTPPEITPMMSGENRVIENGEYINQIFTPIFALTESEDTIVSVTLNGSDVTGRIPTASRDMIYNYIVKAADRAGNETTLEISFTLDTTKPTLQIAGVVEGFFNKSITPEVTYSDTNLDTSRTSVTLNDEPFVNGTLLEEEMDYILRAVVTDLADNVSSRTIVFTIDKTAPTIRFTEPLSNQYFNSYVIPEFIIDSLSPYEILSITLNGRPYNLGDPIEEEGLHVLFFELRDSAGNITQLSVEFVIDMTPPVVVYEGVTSNEIYYDPIDLSIRLENPEDKIQSITINGELFSGEVEMEDDFEVIRTTISEINEYEVVVEAYDEAGNETVYTIPFEIAEKSILTKYYENTPLFAGSIVGLLGMISAGISVIVVRRKKAKKVEEMELED</sequence>
<dbReference type="EMBL" id="CP002394">
    <property type="protein sequence ID" value="ADU31807.1"/>
    <property type="molecule type" value="Genomic_DNA"/>
</dbReference>
<dbReference type="KEGG" id="bco:Bcell_3566"/>